<protein>
    <submittedName>
        <fullName evidence="2">Alpha/beta fold hydrolase</fullName>
    </submittedName>
</protein>
<dbReference type="AlphaFoldDB" id="A0A6N8FLU3"/>
<dbReference type="InterPro" id="IPR029058">
    <property type="entry name" value="AB_hydrolase_fold"/>
</dbReference>
<sequence>MGNQTIYKNEEGKRIIKENYERYLDTFDFNVERIFVETSYGKTHVLVAGPDDGKPVFVFQGGNCINPMTLSWFLPLVEKYRIYAPDTIGHPGYSDENRISAEDHSFAHWIKELMDHFQIDQAAFIGPSYGAGITLRLATYMPEKIACSVLVAPAGMSLGSKREMIRKILIPLIFFHLTSSEKYIHKISNVMSDHSMKKMDQHVLRNIFKYLKLEQDMPKLTEMEELQNYNSPTLVISGQKDIFFPESRIKEVATDIIPNLTVFKSYNMGHFPSSEYVERINEDVMLFLEEHY</sequence>
<comment type="caution">
    <text evidence="2">The sequence shown here is derived from an EMBL/GenBank/DDBJ whole genome shotgun (WGS) entry which is preliminary data.</text>
</comment>
<evidence type="ECO:0000259" key="1">
    <source>
        <dbReference type="Pfam" id="PF00561"/>
    </source>
</evidence>
<dbReference type="Proteomes" id="UP000469125">
    <property type="component" value="Unassembled WGS sequence"/>
</dbReference>
<dbReference type="InterPro" id="IPR050471">
    <property type="entry name" value="AB_hydrolase"/>
</dbReference>
<organism evidence="2 3">
    <name type="scientific">Ornithinibacillus caprae</name>
    <dbReference type="NCBI Taxonomy" id="2678566"/>
    <lineage>
        <taxon>Bacteria</taxon>
        <taxon>Bacillati</taxon>
        <taxon>Bacillota</taxon>
        <taxon>Bacilli</taxon>
        <taxon>Bacillales</taxon>
        <taxon>Bacillaceae</taxon>
        <taxon>Ornithinibacillus</taxon>
    </lineage>
</organism>
<proteinExistence type="predicted"/>
<dbReference type="InterPro" id="IPR000073">
    <property type="entry name" value="AB_hydrolase_1"/>
</dbReference>
<name>A0A6N8FLU3_9BACI</name>
<dbReference type="PRINTS" id="PR00111">
    <property type="entry name" value="ABHYDROLASE"/>
</dbReference>
<keyword evidence="2" id="KW-0378">Hydrolase</keyword>
<dbReference type="EMBL" id="WOCA01000025">
    <property type="protein sequence ID" value="MUK90610.1"/>
    <property type="molecule type" value="Genomic_DNA"/>
</dbReference>
<dbReference type="PANTHER" id="PTHR43433">
    <property type="entry name" value="HYDROLASE, ALPHA/BETA FOLD FAMILY PROTEIN"/>
    <property type="match status" value="1"/>
</dbReference>
<dbReference type="PANTHER" id="PTHR43433:SF5">
    <property type="entry name" value="AB HYDROLASE-1 DOMAIN-CONTAINING PROTEIN"/>
    <property type="match status" value="1"/>
</dbReference>
<feature type="domain" description="AB hydrolase-1" evidence="1">
    <location>
        <begin position="76"/>
        <end position="272"/>
    </location>
</feature>
<gene>
    <name evidence="2" type="ORF">GMD78_19825</name>
</gene>
<dbReference type="GO" id="GO:0016787">
    <property type="term" value="F:hydrolase activity"/>
    <property type="evidence" value="ECO:0007669"/>
    <property type="project" value="UniProtKB-KW"/>
</dbReference>
<dbReference type="SUPFAM" id="SSF53474">
    <property type="entry name" value="alpha/beta-Hydrolases"/>
    <property type="match status" value="1"/>
</dbReference>
<reference evidence="2 3" key="1">
    <citation type="submission" date="2019-11" db="EMBL/GenBank/DDBJ databases">
        <authorList>
            <person name="Li X."/>
        </authorList>
    </citation>
    <scope>NUCLEOTIDE SEQUENCE [LARGE SCALE GENOMIC DNA]</scope>
    <source>
        <strain evidence="2 3">L9</strain>
    </source>
</reference>
<dbReference type="Pfam" id="PF00561">
    <property type="entry name" value="Abhydrolase_1"/>
    <property type="match status" value="1"/>
</dbReference>
<evidence type="ECO:0000313" key="3">
    <source>
        <dbReference type="Proteomes" id="UP000469125"/>
    </source>
</evidence>
<keyword evidence="3" id="KW-1185">Reference proteome</keyword>
<dbReference type="Gene3D" id="3.40.50.1820">
    <property type="entry name" value="alpha/beta hydrolase"/>
    <property type="match status" value="1"/>
</dbReference>
<accession>A0A6N8FLU3</accession>
<evidence type="ECO:0000313" key="2">
    <source>
        <dbReference type="EMBL" id="MUK90610.1"/>
    </source>
</evidence>
<dbReference type="RefSeq" id="WP_155671567.1">
    <property type="nucleotide sequence ID" value="NZ_WOCA01000025.1"/>
</dbReference>